<organism evidence="2 3">
    <name type="scientific">Paraburkholderia caribensis MBA4</name>
    <dbReference type="NCBI Taxonomy" id="1323664"/>
    <lineage>
        <taxon>Bacteria</taxon>
        <taxon>Pseudomonadati</taxon>
        <taxon>Pseudomonadota</taxon>
        <taxon>Betaproteobacteria</taxon>
        <taxon>Burkholderiales</taxon>
        <taxon>Burkholderiaceae</taxon>
        <taxon>Paraburkholderia</taxon>
    </lineage>
</organism>
<keyword evidence="1" id="KW-0812">Transmembrane</keyword>
<feature type="transmembrane region" description="Helical" evidence="1">
    <location>
        <begin position="47"/>
        <end position="67"/>
    </location>
</feature>
<evidence type="ECO:0000256" key="1">
    <source>
        <dbReference type="SAM" id="Phobius"/>
    </source>
</evidence>
<dbReference type="EMBL" id="CP012747">
    <property type="protein sequence ID" value="ALL68246.1"/>
    <property type="molecule type" value="Genomic_DNA"/>
</dbReference>
<gene>
    <name evidence="2" type="ORF">K788_00003670</name>
</gene>
<evidence type="ECO:0000313" key="3">
    <source>
        <dbReference type="Proteomes" id="UP000019146"/>
    </source>
</evidence>
<feature type="transmembrane region" description="Helical" evidence="1">
    <location>
        <begin position="114"/>
        <end position="137"/>
    </location>
</feature>
<reference evidence="2 3" key="1">
    <citation type="journal article" date="2014" name="Genome Announc.">
        <title>Draft Genome Sequence of the Haloacid-Degrading Burkholderia caribensis Strain MBA4.</title>
        <authorList>
            <person name="Pan Y."/>
            <person name="Kong K.F."/>
            <person name="Tsang J.S."/>
        </authorList>
    </citation>
    <scope>NUCLEOTIDE SEQUENCE [LARGE SCALE GENOMIC DNA]</scope>
    <source>
        <strain evidence="2 3">MBA4</strain>
    </source>
</reference>
<sequence>MAVGIAGAAFKAAFAVLPLFSGGSHTLLSSGMTPAAALLVVVRLEFGGVLAGILFLLPWLLPMYVIGLAVARLVRTSHCLFFTVLGLCMGVALPFAISAPHLPLAASENIARAALVRLGCIYTAAGAIGGTTCWAILRITRRST</sequence>
<evidence type="ECO:0000313" key="2">
    <source>
        <dbReference type="EMBL" id="ALL68246.1"/>
    </source>
</evidence>
<dbReference type="AlphaFoldDB" id="A0A0P0RHZ7"/>
<keyword evidence="1" id="KW-1133">Transmembrane helix</keyword>
<feature type="transmembrane region" description="Helical" evidence="1">
    <location>
        <begin position="79"/>
        <end position="102"/>
    </location>
</feature>
<protein>
    <submittedName>
        <fullName evidence="2">Uncharacterized protein</fullName>
    </submittedName>
</protein>
<dbReference type="KEGG" id="bcai:K788_00003670"/>
<accession>A0A0P0RHZ7</accession>
<proteinExistence type="predicted"/>
<keyword evidence="1" id="KW-0472">Membrane</keyword>
<dbReference type="Proteomes" id="UP000019146">
    <property type="component" value="Chromosome 2"/>
</dbReference>
<name>A0A0P0RHZ7_9BURK</name>